<name>A0A3S3M6Y0_9MAGN</name>
<dbReference type="SMART" id="SM00225">
    <property type="entry name" value="BTB"/>
    <property type="match status" value="1"/>
</dbReference>
<comment type="pathway">
    <text evidence="1">Protein modification; protein ubiquitination.</text>
</comment>
<dbReference type="FunFam" id="1.25.40.420:FF:000012">
    <property type="entry name" value="BTB/POZ and TAZ domain-containing protein 2"/>
    <property type="match status" value="1"/>
</dbReference>
<dbReference type="InterPro" id="IPR011333">
    <property type="entry name" value="SKP1/BTB/POZ_sf"/>
</dbReference>
<evidence type="ECO:0000256" key="5">
    <source>
        <dbReference type="ARBA" id="ARBA00022833"/>
    </source>
</evidence>
<dbReference type="FunFam" id="1.20.1020.10:FF:000007">
    <property type="entry name" value="BTB/POZ and TAZ domain-containing protein 2"/>
    <property type="match status" value="1"/>
</dbReference>
<gene>
    <name evidence="7" type="ORF">CKAN_00265000</name>
</gene>
<keyword evidence="2" id="KW-0479">Metal-binding</keyword>
<evidence type="ECO:0000256" key="2">
    <source>
        <dbReference type="ARBA" id="ARBA00022723"/>
    </source>
</evidence>
<evidence type="ECO:0000313" key="7">
    <source>
        <dbReference type="EMBL" id="RWR74324.1"/>
    </source>
</evidence>
<dbReference type="Pfam" id="PF00651">
    <property type="entry name" value="BTB"/>
    <property type="match status" value="1"/>
</dbReference>
<dbReference type="Pfam" id="PF02135">
    <property type="entry name" value="zf-TAZ"/>
    <property type="match status" value="1"/>
</dbReference>
<organism evidence="7 8">
    <name type="scientific">Cinnamomum micranthum f. kanehirae</name>
    <dbReference type="NCBI Taxonomy" id="337451"/>
    <lineage>
        <taxon>Eukaryota</taxon>
        <taxon>Viridiplantae</taxon>
        <taxon>Streptophyta</taxon>
        <taxon>Embryophyta</taxon>
        <taxon>Tracheophyta</taxon>
        <taxon>Spermatophyta</taxon>
        <taxon>Magnoliopsida</taxon>
        <taxon>Magnoliidae</taxon>
        <taxon>Laurales</taxon>
        <taxon>Lauraceae</taxon>
        <taxon>Cinnamomum</taxon>
    </lineage>
</organism>
<keyword evidence="4" id="KW-0833">Ubl conjugation pathway</keyword>
<dbReference type="Gene3D" id="3.30.710.10">
    <property type="entry name" value="Potassium Channel Kv1.1, Chain A"/>
    <property type="match status" value="1"/>
</dbReference>
<dbReference type="InterPro" id="IPR000197">
    <property type="entry name" value="Znf_TAZ"/>
</dbReference>
<dbReference type="PANTHER" id="PTHR46287:SF4">
    <property type="entry name" value="BTB_POZ AND TAZ DOMAIN-CONTAINING PROTEIN 2"/>
    <property type="match status" value="1"/>
</dbReference>
<dbReference type="GO" id="GO:0005516">
    <property type="term" value="F:calmodulin binding"/>
    <property type="evidence" value="ECO:0007669"/>
    <property type="project" value="UniProtKB-ARBA"/>
</dbReference>
<dbReference type="GO" id="GO:0009751">
    <property type="term" value="P:response to salicylic acid"/>
    <property type="evidence" value="ECO:0007669"/>
    <property type="project" value="UniProtKB-ARBA"/>
</dbReference>
<dbReference type="STRING" id="337451.A0A3S3M6Y0"/>
<dbReference type="SUPFAM" id="SSF57933">
    <property type="entry name" value="TAZ domain"/>
    <property type="match status" value="1"/>
</dbReference>
<dbReference type="SUPFAM" id="SSF54695">
    <property type="entry name" value="POZ domain"/>
    <property type="match status" value="1"/>
</dbReference>
<dbReference type="GO" id="GO:0008270">
    <property type="term" value="F:zinc ion binding"/>
    <property type="evidence" value="ECO:0007669"/>
    <property type="project" value="UniProtKB-KW"/>
</dbReference>
<proteinExistence type="predicted"/>
<dbReference type="PANTHER" id="PTHR46287">
    <property type="entry name" value="BTB/POZ AND TAZ DOMAIN-CONTAINING PROTEIN 3-RELATED"/>
    <property type="match status" value="1"/>
</dbReference>
<dbReference type="InterPro" id="IPR035898">
    <property type="entry name" value="TAZ_dom_sf"/>
</dbReference>
<evidence type="ECO:0000256" key="4">
    <source>
        <dbReference type="ARBA" id="ARBA00022786"/>
    </source>
</evidence>
<dbReference type="CDD" id="cd14733">
    <property type="entry name" value="BACK"/>
    <property type="match status" value="1"/>
</dbReference>
<evidence type="ECO:0000256" key="3">
    <source>
        <dbReference type="ARBA" id="ARBA00022771"/>
    </source>
</evidence>
<dbReference type="OrthoDB" id="6359816at2759"/>
<reference evidence="7 8" key="1">
    <citation type="journal article" date="2019" name="Nat. Plants">
        <title>Stout camphor tree genome fills gaps in understanding of flowering plant genome evolution.</title>
        <authorList>
            <person name="Chaw S.M."/>
            <person name="Liu Y.C."/>
            <person name="Wu Y.W."/>
            <person name="Wang H.Y."/>
            <person name="Lin C.I."/>
            <person name="Wu C.S."/>
            <person name="Ke H.M."/>
            <person name="Chang L.Y."/>
            <person name="Hsu C.Y."/>
            <person name="Yang H.T."/>
            <person name="Sudianto E."/>
            <person name="Hsu M.H."/>
            <person name="Wu K.P."/>
            <person name="Wang L.N."/>
            <person name="Leebens-Mack J.H."/>
            <person name="Tsai I.J."/>
        </authorList>
    </citation>
    <scope>NUCLEOTIDE SEQUENCE [LARGE SCALE GENOMIC DNA]</scope>
    <source>
        <strain evidence="8">cv. Chaw 1501</strain>
        <tissue evidence="7">Young leaves</tissue>
    </source>
</reference>
<evidence type="ECO:0000256" key="1">
    <source>
        <dbReference type="ARBA" id="ARBA00004906"/>
    </source>
</evidence>
<evidence type="ECO:0000313" key="8">
    <source>
        <dbReference type="Proteomes" id="UP000283530"/>
    </source>
</evidence>
<dbReference type="SMART" id="SM00551">
    <property type="entry name" value="ZnF_TAZ"/>
    <property type="match status" value="1"/>
</dbReference>
<dbReference type="AlphaFoldDB" id="A0A3S3M6Y0"/>
<dbReference type="Proteomes" id="UP000283530">
    <property type="component" value="Unassembled WGS sequence"/>
</dbReference>
<dbReference type="GO" id="GO:0006355">
    <property type="term" value="P:regulation of DNA-templated transcription"/>
    <property type="evidence" value="ECO:0007669"/>
    <property type="project" value="UniProtKB-ARBA"/>
</dbReference>
<keyword evidence="8" id="KW-1185">Reference proteome</keyword>
<dbReference type="PROSITE" id="PS50097">
    <property type="entry name" value="BTB"/>
    <property type="match status" value="1"/>
</dbReference>
<evidence type="ECO:0000259" key="6">
    <source>
        <dbReference type="PROSITE" id="PS50097"/>
    </source>
</evidence>
<accession>A0A3S3M6Y0</accession>
<protein>
    <submittedName>
        <fullName evidence="7">BTB/POZ and TAZ domain-containing protein 1-like protein</fullName>
    </submittedName>
</protein>
<dbReference type="EMBL" id="QPKB01000001">
    <property type="protein sequence ID" value="RWR74324.1"/>
    <property type="molecule type" value="Genomic_DNA"/>
</dbReference>
<dbReference type="Gene3D" id="1.20.1020.10">
    <property type="entry name" value="TAZ domain"/>
    <property type="match status" value="1"/>
</dbReference>
<dbReference type="GO" id="GO:0009725">
    <property type="term" value="P:response to hormone"/>
    <property type="evidence" value="ECO:0007669"/>
    <property type="project" value="UniProtKB-ARBA"/>
</dbReference>
<dbReference type="InterPro" id="IPR044513">
    <property type="entry name" value="BT1/2/3/4/5"/>
</dbReference>
<comment type="caution">
    <text evidence="7">The sequence shown here is derived from an EMBL/GenBank/DDBJ whole genome shotgun (WGS) entry which is preliminary data.</text>
</comment>
<keyword evidence="5" id="KW-0862">Zinc</keyword>
<dbReference type="GO" id="GO:0005634">
    <property type="term" value="C:nucleus"/>
    <property type="evidence" value="ECO:0007669"/>
    <property type="project" value="TreeGrafter"/>
</dbReference>
<dbReference type="InterPro" id="IPR000210">
    <property type="entry name" value="BTB/POZ_dom"/>
</dbReference>
<feature type="domain" description="BTB" evidence="6">
    <location>
        <begin position="33"/>
        <end position="102"/>
    </location>
</feature>
<dbReference type="GO" id="GO:0042542">
    <property type="term" value="P:response to hydrogen peroxide"/>
    <property type="evidence" value="ECO:0007669"/>
    <property type="project" value="UniProtKB-ARBA"/>
</dbReference>
<keyword evidence="3" id="KW-0863">Zinc-finger</keyword>
<sequence length="355" mass="40600">MEQEKQATPSMTIPADFYRFRPFSAGKDEISAADVHVVTSGGLRIPAHSSILASGSPVLDKILDQIWKRRNSNKEIPIPGVPCNAVVAFVRFLYSSRWSDEEMEKYGIHLLVLSHVFSVPALKRTCTTELAKQLSVENVVDMLHLARLCDAPSLNVKCMNMISNNFKDVEKTEAWKFLQDHDPWLELDLLQFVNEAESRKKRRIQNRKDQSLYLQLSEAMECLQHICTEGCTNVGPCDQEPNRNKGPCKRFSTCRSLQLLIRHFATCEKRVRGGCSNCKRMWQLLRLHSSICDQPGPCKVPLCRQFKLRMQVEGKGDGKRWRLLVRKVVSAKAISTLSKRKRGEDLDKQWMRAAK</sequence>
<dbReference type="Gene3D" id="1.25.40.420">
    <property type="match status" value="1"/>
</dbReference>